<evidence type="ECO:0000313" key="1">
    <source>
        <dbReference type="EMBL" id="KAJ2976141.1"/>
    </source>
</evidence>
<evidence type="ECO:0000313" key="2">
    <source>
        <dbReference type="Proteomes" id="UP001143856"/>
    </source>
</evidence>
<keyword evidence="2" id="KW-1185">Reference proteome</keyword>
<gene>
    <name evidence="1" type="ORF">NUW58_g8164</name>
</gene>
<name>A0ACC1NBB6_9PEZI</name>
<proteinExistence type="predicted"/>
<accession>A0ACC1NBB6</accession>
<dbReference type="EMBL" id="JAPDGR010002371">
    <property type="protein sequence ID" value="KAJ2976141.1"/>
    <property type="molecule type" value="Genomic_DNA"/>
</dbReference>
<organism evidence="1 2">
    <name type="scientific">Xylaria curta</name>
    <dbReference type="NCBI Taxonomy" id="42375"/>
    <lineage>
        <taxon>Eukaryota</taxon>
        <taxon>Fungi</taxon>
        <taxon>Dikarya</taxon>
        <taxon>Ascomycota</taxon>
        <taxon>Pezizomycotina</taxon>
        <taxon>Sordariomycetes</taxon>
        <taxon>Xylariomycetidae</taxon>
        <taxon>Xylariales</taxon>
        <taxon>Xylariaceae</taxon>
        <taxon>Xylaria</taxon>
    </lineage>
</organism>
<protein>
    <submittedName>
        <fullName evidence="1">Uncharacterized protein</fullName>
    </submittedName>
</protein>
<dbReference type="Proteomes" id="UP001143856">
    <property type="component" value="Unassembled WGS sequence"/>
</dbReference>
<reference evidence="1" key="1">
    <citation type="submission" date="2022-10" db="EMBL/GenBank/DDBJ databases">
        <title>Genome Sequence of Xylaria curta.</title>
        <authorList>
            <person name="Buettner E."/>
        </authorList>
    </citation>
    <scope>NUCLEOTIDE SEQUENCE</scope>
    <source>
        <strain evidence="1">Babe10</strain>
    </source>
</reference>
<comment type="caution">
    <text evidence="1">The sequence shown here is derived from an EMBL/GenBank/DDBJ whole genome shotgun (WGS) entry which is preliminary data.</text>
</comment>
<sequence>MDPELMAPPLSSDSSESDEEIWPPLKSIPKARTRQPASVLRQTPDQNDDISDISSPPSLTHSPNYAHSSSPPPTRAVKPKRKAAPKPPRKVTTADLTGLLPRRRRRAIEDAFGIDEDDSEPEVDISGLGDDDELAHLDVRTRRRPASRVNNTRNQVATKTRAPTRNKDKPTQSSNKRISRTYGRLSDKENHDQDEDEANDGSNSLADLGEDDSQVLVERMGEELKTARRKFQERTLYRSTHLLDVVEGGFLGGILPRDDLGDEVDVDPRIAYAADDVIEAHVQPAQEQHALVVPADWQERSKRGEVVAEAFREWEMKEHSGYARSVYTMFKDGGVYGCEKYFREFAQLPLKKIAVLGEADDVCDKSVLADLGFDNVEVVPQTDHAVVRTAPGEVARIVYGMWTQ</sequence>